<proteinExistence type="predicted"/>
<evidence type="ECO:0000313" key="2">
    <source>
        <dbReference type="Proteomes" id="UP001164539"/>
    </source>
</evidence>
<reference evidence="1 2" key="1">
    <citation type="journal article" date="2023" name="Science">
        <title>Complex scaffold remodeling in plant triterpene biosynthesis.</title>
        <authorList>
            <person name="De La Pena R."/>
            <person name="Hodgson H."/>
            <person name="Liu J.C."/>
            <person name="Stephenson M.J."/>
            <person name="Martin A.C."/>
            <person name="Owen C."/>
            <person name="Harkess A."/>
            <person name="Leebens-Mack J."/>
            <person name="Jimenez L.E."/>
            <person name="Osbourn A."/>
            <person name="Sattely E.S."/>
        </authorList>
    </citation>
    <scope>NUCLEOTIDE SEQUENCE [LARGE SCALE GENOMIC DNA]</scope>
    <source>
        <strain evidence="2">cv. JPN11</strain>
        <tissue evidence="1">Leaf</tissue>
    </source>
</reference>
<accession>A0ACC1XJV4</accession>
<protein>
    <submittedName>
        <fullName evidence="1">Intron-binding protein aquarius</fullName>
    </submittedName>
</protein>
<sequence>MILEVSQYLENYLWPNFDAESASFEHVMSIILMVNEKFRENVAAWICFYDRKDIFRGFLERVLRLKEGRELTIAEKTNYLVFMINAFQSLEDEIVSETVLRLASLQSWHSLSYGRFQMELCLNPDLIKKWKRMIKRESKEAVKEGESFDPSSSIEVNFLRNLIEEFLEVLDHKVFPQNHLFNDEDDVQADGFEQVDDACVLYCERFMEFLIDLLSQLPTRRYLRPLVADVAVVAKCHLSTLYRHEKGKLFAQLVDLLQFYESFEINDHVGTQLTDDEVLQSHYDRFQSFQLLAFKKIPKLRELALANIGSINKRADLSKRLSVLSPQELQDLVCC</sequence>
<evidence type="ECO:0000313" key="1">
    <source>
        <dbReference type="EMBL" id="KAJ4711515.1"/>
    </source>
</evidence>
<name>A0ACC1XJV4_MELAZ</name>
<comment type="caution">
    <text evidence="1">The sequence shown here is derived from an EMBL/GenBank/DDBJ whole genome shotgun (WGS) entry which is preliminary data.</text>
</comment>
<organism evidence="1 2">
    <name type="scientific">Melia azedarach</name>
    <name type="common">Chinaberry tree</name>
    <dbReference type="NCBI Taxonomy" id="155640"/>
    <lineage>
        <taxon>Eukaryota</taxon>
        <taxon>Viridiplantae</taxon>
        <taxon>Streptophyta</taxon>
        <taxon>Embryophyta</taxon>
        <taxon>Tracheophyta</taxon>
        <taxon>Spermatophyta</taxon>
        <taxon>Magnoliopsida</taxon>
        <taxon>eudicotyledons</taxon>
        <taxon>Gunneridae</taxon>
        <taxon>Pentapetalae</taxon>
        <taxon>rosids</taxon>
        <taxon>malvids</taxon>
        <taxon>Sapindales</taxon>
        <taxon>Meliaceae</taxon>
        <taxon>Melia</taxon>
    </lineage>
</organism>
<keyword evidence="2" id="KW-1185">Reference proteome</keyword>
<dbReference type="EMBL" id="CM051402">
    <property type="protein sequence ID" value="KAJ4711515.1"/>
    <property type="molecule type" value="Genomic_DNA"/>
</dbReference>
<gene>
    <name evidence="1" type="ORF">OWV82_017526</name>
</gene>
<dbReference type="Proteomes" id="UP001164539">
    <property type="component" value="Chromosome 9"/>
</dbReference>